<evidence type="ECO:0000313" key="2">
    <source>
        <dbReference type="Proteomes" id="UP001165740"/>
    </source>
</evidence>
<keyword evidence="2" id="KW-1185">Reference proteome</keyword>
<evidence type="ECO:0000313" key="3">
    <source>
        <dbReference type="RefSeq" id="XP_055890317.1"/>
    </source>
</evidence>
<dbReference type="InterPro" id="IPR003034">
    <property type="entry name" value="SAP_dom"/>
</dbReference>
<organism evidence="2 3">
    <name type="scientific">Biomphalaria glabrata</name>
    <name type="common">Bloodfluke planorb</name>
    <name type="synonym">Freshwater snail</name>
    <dbReference type="NCBI Taxonomy" id="6526"/>
    <lineage>
        <taxon>Eukaryota</taxon>
        <taxon>Metazoa</taxon>
        <taxon>Spiralia</taxon>
        <taxon>Lophotrochozoa</taxon>
        <taxon>Mollusca</taxon>
        <taxon>Gastropoda</taxon>
        <taxon>Heterobranchia</taxon>
        <taxon>Euthyneura</taxon>
        <taxon>Panpulmonata</taxon>
        <taxon>Hygrophila</taxon>
        <taxon>Lymnaeoidea</taxon>
        <taxon>Planorbidae</taxon>
        <taxon>Biomphalaria</taxon>
    </lineage>
</organism>
<feature type="domain" description="SAP" evidence="1">
    <location>
        <begin position="7"/>
        <end position="41"/>
    </location>
</feature>
<dbReference type="GeneID" id="129927119"/>
<dbReference type="RefSeq" id="XP_055890317.1">
    <property type="nucleotide sequence ID" value="XM_056034342.1"/>
</dbReference>
<evidence type="ECO:0000259" key="1">
    <source>
        <dbReference type="SMART" id="SM00513"/>
    </source>
</evidence>
<reference evidence="3" key="1">
    <citation type="submission" date="2025-08" db="UniProtKB">
        <authorList>
            <consortium name="RefSeq"/>
        </authorList>
    </citation>
    <scope>IDENTIFICATION</scope>
</reference>
<dbReference type="SMART" id="SM00513">
    <property type="entry name" value="SAP"/>
    <property type="match status" value="1"/>
</dbReference>
<sequence>MSTSKRIHELQINKIRKELKRRDIAESGNKEALVRCLRDALKEDGFDPDTYKFEMKADLIRMLSEIKEELLGSMRAIATGLKTDLEEFRNIFFFSINLLDWMISDCVKNKFDGLKFEVFFIVDTFSLYVKNTTNIY</sequence>
<proteinExistence type="predicted"/>
<name>A0A9W3ASR1_BIOGL</name>
<accession>A0A9W3ASR1</accession>
<dbReference type="AlphaFoldDB" id="A0A9W3ASR1"/>
<dbReference type="Proteomes" id="UP001165740">
    <property type="component" value="Chromosome 7"/>
</dbReference>
<protein>
    <submittedName>
        <fullName evidence="3">Scaffold attachment factor B2-like</fullName>
    </submittedName>
</protein>
<gene>
    <name evidence="3" type="primary">LOC129927119</name>
</gene>